<protein>
    <recommendedName>
        <fullName evidence="4">50S ribosomal protein L17</fullName>
    </recommendedName>
</protein>
<sequence>MYKRINLKKLGRTHSHRKALKQNQVRSILQSGKVRTSSVKAKVLRGELESLLNLVRGTKDGDISLIRRFNEILGKEELVKKAMELGKKESTKVTVKKVGYRAGDNTQESVVEIVGFKGKRDESKKKVSKKDEKVEKKEEVQEKKESVEKKKSFANLGAKSVSKKVEPLKKERAKSRSGL</sequence>
<evidence type="ECO:0000313" key="7">
    <source>
        <dbReference type="Proteomes" id="UP000554004"/>
    </source>
</evidence>
<dbReference type="GO" id="GO:0003735">
    <property type="term" value="F:structural constituent of ribosome"/>
    <property type="evidence" value="ECO:0007669"/>
    <property type="project" value="InterPro"/>
</dbReference>
<accession>A0A847EUI8</accession>
<feature type="region of interest" description="Disordered" evidence="5">
    <location>
        <begin position="160"/>
        <end position="179"/>
    </location>
</feature>
<dbReference type="Proteomes" id="UP000554004">
    <property type="component" value="Unassembled WGS sequence"/>
</dbReference>
<evidence type="ECO:0000256" key="1">
    <source>
        <dbReference type="ARBA" id="ARBA00008777"/>
    </source>
</evidence>
<dbReference type="SUPFAM" id="SSF64263">
    <property type="entry name" value="Prokaryotic ribosomal protein L17"/>
    <property type="match status" value="1"/>
</dbReference>
<dbReference type="GO" id="GO:0006412">
    <property type="term" value="P:translation"/>
    <property type="evidence" value="ECO:0007669"/>
    <property type="project" value="InterPro"/>
</dbReference>
<dbReference type="Gene3D" id="3.90.1030.10">
    <property type="entry name" value="Ribosomal protein L17"/>
    <property type="match status" value="1"/>
</dbReference>
<dbReference type="InterPro" id="IPR000456">
    <property type="entry name" value="Ribosomal_bL17"/>
</dbReference>
<keyword evidence="2" id="KW-0689">Ribosomal protein</keyword>
<name>A0A847EUI8_9BACT</name>
<evidence type="ECO:0000256" key="4">
    <source>
        <dbReference type="ARBA" id="ARBA00035494"/>
    </source>
</evidence>
<dbReference type="InterPro" id="IPR036373">
    <property type="entry name" value="Ribosomal_bL17_sf"/>
</dbReference>
<dbReference type="PANTHER" id="PTHR14413">
    <property type="entry name" value="RIBOSOMAL PROTEIN L17"/>
    <property type="match status" value="1"/>
</dbReference>
<dbReference type="PANTHER" id="PTHR14413:SF16">
    <property type="entry name" value="LARGE RIBOSOMAL SUBUNIT PROTEIN BL17M"/>
    <property type="match status" value="1"/>
</dbReference>
<evidence type="ECO:0000256" key="2">
    <source>
        <dbReference type="ARBA" id="ARBA00022980"/>
    </source>
</evidence>
<organism evidence="6 7">
    <name type="scientific">Candidatus Dojkabacteria bacterium</name>
    <dbReference type="NCBI Taxonomy" id="2099670"/>
    <lineage>
        <taxon>Bacteria</taxon>
        <taxon>Candidatus Dojkabacteria</taxon>
    </lineage>
</organism>
<proteinExistence type="inferred from homology"/>
<feature type="region of interest" description="Disordered" evidence="5">
    <location>
        <begin position="118"/>
        <end position="153"/>
    </location>
</feature>
<dbReference type="EMBL" id="JAAZAL010000107">
    <property type="protein sequence ID" value="NLE31198.1"/>
    <property type="molecule type" value="Genomic_DNA"/>
</dbReference>
<evidence type="ECO:0000313" key="6">
    <source>
        <dbReference type="EMBL" id="NLE31198.1"/>
    </source>
</evidence>
<reference evidence="6 7" key="1">
    <citation type="journal article" date="2020" name="Biotechnol. Biofuels">
        <title>New insights from the biogas microbiome by comprehensive genome-resolved metagenomics of nearly 1600 species originating from multiple anaerobic digesters.</title>
        <authorList>
            <person name="Campanaro S."/>
            <person name="Treu L."/>
            <person name="Rodriguez-R L.M."/>
            <person name="Kovalovszki A."/>
            <person name="Ziels R.M."/>
            <person name="Maus I."/>
            <person name="Zhu X."/>
            <person name="Kougias P.G."/>
            <person name="Basile A."/>
            <person name="Luo G."/>
            <person name="Schluter A."/>
            <person name="Konstantinidis K.T."/>
            <person name="Angelidaki I."/>
        </authorList>
    </citation>
    <scope>NUCLEOTIDE SEQUENCE [LARGE SCALE GENOMIC DNA]</scope>
    <source>
        <strain evidence="6">AS06rmzACSIP_421</strain>
    </source>
</reference>
<dbReference type="GO" id="GO:0022625">
    <property type="term" value="C:cytosolic large ribosomal subunit"/>
    <property type="evidence" value="ECO:0007669"/>
    <property type="project" value="TreeGrafter"/>
</dbReference>
<dbReference type="AlphaFoldDB" id="A0A847EUI8"/>
<keyword evidence="3" id="KW-0687">Ribonucleoprotein</keyword>
<gene>
    <name evidence="6" type="ORF">GX618_02905</name>
</gene>
<comment type="caution">
    <text evidence="6">The sequence shown here is derived from an EMBL/GenBank/DDBJ whole genome shotgun (WGS) entry which is preliminary data.</text>
</comment>
<dbReference type="Pfam" id="PF01196">
    <property type="entry name" value="Ribosomal_L17"/>
    <property type="match status" value="1"/>
</dbReference>
<comment type="similarity">
    <text evidence="1">Belongs to the bacterial ribosomal protein bL17 family.</text>
</comment>
<feature type="compositionally biased region" description="Basic and acidic residues" evidence="5">
    <location>
        <begin position="118"/>
        <end position="151"/>
    </location>
</feature>
<evidence type="ECO:0000256" key="5">
    <source>
        <dbReference type="SAM" id="MobiDB-lite"/>
    </source>
</evidence>
<evidence type="ECO:0000256" key="3">
    <source>
        <dbReference type="ARBA" id="ARBA00023274"/>
    </source>
</evidence>